<dbReference type="PROSITE" id="PS50110">
    <property type="entry name" value="RESPONSE_REGULATORY"/>
    <property type="match status" value="1"/>
</dbReference>
<dbReference type="Gene3D" id="3.30.565.10">
    <property type="entry name" value="Histidine kinase-like ATPase, C-terminal domain"/>
    <property type="match status" value="1"/>
</dbReference>
<protein>
    <recommendedName>
        <fullName evidence="2">histidine kinase</fullName>
        <ecNumber evidence="2">2.7.13.3</ecNumber>
    </recommendedName>
</protein>
<dbReference type="SMART" id="SM00448">
    <property type="entry name" value="REC"/>
    <property type="match status" value="1"/>
</dbReference>
<feature type="domain" description="Histidine kinase" evidence="6">
    <location>
        <begin position="205"/>
        <end position="426"/>
    </location>
</feature>
<keyword evidence="5" id="KW-0175">Coiled coil</keyword>
<dbReference type="Pfam" id="PF02518">
    <property type="entry name" value="HATPase_c"/>
    <property type="match status" value="1"/>
</dbReference>
<dbReference type="GO" id="GO:0000155">
    <property type="term" value="F:phosphorelay sensor kinase activity"/>
    <property type="evidence" value="ECO:0007669"/>
    <property type="project" value="InterPro"/>
</dbReference>
<dbReference type="InterPro" id="IPR011006">
    <property type="entry name" value="CheY-like_superfamily"/>
</dbReference>
<dbReference type="Gene3D" id="3.40.50.2300">
    <property type="match status" value="1"/>
</dbReference>
<dbReference type="PANTHER" id="PTHR43065">
    <property type="entry name" value="SENSOR HISTIDINE KINASE"/>
    <property type="match status" value="1"/>
</dbReference>
<evidence type="ECO:0000313" key="9">
    <source>
        <dbReference type="Proteomes" id="UP000249577"/>
    </source>
</evidence>
<organism evidence="8 9">
    <name type="scientific">Ancylobacter novellus</name>
    <name type="common">Thiobacillus novellus</name>
    <dbReference type="NCBI Taxonomy" id="921"/>
    <lineage>
        <taxon>Bacteria</taxon>
        <taxon>Pseudomonadati</taxon>
        <taxon>Pseudomonadota</taxon>
        <taxon>Alphaproteobacteria</taxon>
        <taxon>Hyphomicrobiales</taxon>
        <taxon>Xanthobacteraceae</taxon>
        <taxon>Ancylobacter</taxon>
    </lineage>
</organism>
<evidence type="ECO:0000256" key="4">
    <source>
        <dbReference type="PROSITE-ProRule" id="PRU00169"/>
    </source>
</evidence>
<evidence type="ECO:0000256" key="2">
    <source>
        <dbReference type="ARBA" id="ARBA00012438"/>
    </source>
</evidence>
<feature type="coiled-coil region" evidence="5">
    <location>
        <begin position="169"/>
        <end position="196"/>
    </location>
</feature>
<evidence type="ECO:0000256" key="5">
    <source>
        <dbReference type="SAM" id="Coils"/>
    </source>
</evidence>
<sequence length="572" mass="61274">MAHRTAGVGFRVLVCAPFGRDASSVVDLLAKEGYAAEAVQDLADAAARLGEDDIGALLLTEEALMSNTAALTAALDGQARWSDVPIVLLAAPRSNAASWPKETVRLHLPDSATNVVVLERPLGVISLVSAVASALKARQKQFEIRDHLEEQRRAAAALDAQVKERTCELQRALERLQTEVAERARAEDQLRQAQKMEAVGQLTGGIAHDFNNMLTGVMGSLDIIRRRIASQRLDDIDRFMDAATASAQRAANLTQRLLAFSRRQSLDPQPIDANALVRSLAELLKRTIGETIALDLDLADDLPLLVADANQLENAIINLAINARDAMPDGGALTVATRTAQRSLSDDDAEPAGFVTIAISDTGVGMDEATSKQVFDPFFTTKSIGQGTGLGLSMVYGFANQSGGKVELRSAPGEGTSVVIYLPEGAAADVVSPAPIREKDASFQGSGETVLVVEDEAAVRQLMREILQELGYETIEAADGREAIPILSSRRRLDLMISDVGLPGMNGRQLAEHARSLRPTLPILFVTGYAERAASRKEFLGENMSMVTKPFTLAIVAQKVHEMLSGAARRAG</sequence>
<dbReference type="PRINTS" id="PR00344">
    <property type="entry name" value="BCTRLSENSOR"/>
</dbReference>
<feature type="domain" description="Response regulatory" evidence="7">
    <location>
        <begin position="449"/>
        <end position="564"/>
    </location>
</feature>
<dbReference type="PANTHER" id="PTHR43065:SF42">
    <property type="entry name" value="TWO-COMPONENT SENSOR PPRA"/>
    <property type="match status" value="1"/>
</dbReference>
<dbReference type="SMART" id="SM00387">
    <property type="entry name" value="HATPase_c"/>
    <property type="match status" value="1"/>
</dbReference>
<dbReference type="InterPro" id="IPR036097">
    <property type="entry name" value="HisK_dim/P_sf"/>
</dbReference>
<dbReference type="PROSITE" id="PS50109">
    <property type="entry name" value="HIS_KIN"/>
    <property type="match status" value="1"/>
</dbReference>
<dbReference type="CDD" id="cd00082">
    <property type="entry name" value="HisKA"/>
    <property type="match status" value="1"/>
</dbReference>
<dbReference type="InterPro" id="IPR004358">
    <property type="entry name" value="Sig_transdc_His_kin-like_C"/>
</dbReference>
<reference evidence="8 9" key="1">
    <citation type="submission" date="2017-08" db="EMBL/GenBank/DDBJ databases">
        <title>Infants hospitalized years apart are colonized by the same room-sourced microbial strains.</title>
        <authorList>
            <person name="Brooks B."/>
            <person name="Olm M.R."/>
            <person name="Firek B.A."/>
            <person name="Baker R."/>
            <person name="Thomas B.C."/>
            <person name="Morowitz M.J."/>
            <person name="Banfield J.F."/>
        </authorList>
    </citation>
    <scope>NUCLEOTIDE SEQUENCE [LARGE SCALE GENOMIC DNA]</scope>
    <source>
        <strain evidence="8">S2_005_003_R2_43</strain>
    </source>
</reference>
<dbReference type="SUPFAM" id="SSF52172">
    <property type="entry name" value="CheY-like"/>
    <property type="match status" value="1"/>
</dbReference>
<evidence type="ECO:0000259" key="6">
    <source>
        <dbReference type="PROSITE" id="PS50109"/>
    </source>
</evidence>
<dbReference type="InterPro" id="IPR003594">
    <property type="entry name" value="HATPase_dom"/>
</dbReference>
<dbReference type="Pfam" id="PF00072">
    <property type="entry name" value="Response_reg"/>
    <property type="match status" value="1"/>
</dbReference>
<evidence type="ECO:0000313" key="8">
    <source>
        <dbReference type="EMBL" id="PZQ10198.1"/>
    </source>
</evidence>
<dbReference type="Gene3D" id="1.10.287.130">
    <property type="match status" value="1"/>
</dbReference>
<dbReference type="InterPro" id="IPR005467">
    <property type="entry name" value="His_kinase_dom"/>
</dbReference>
<dbReference type="InterPro" id="IPR003661">
    <property type="entry name" value="HisK_dim/P_dom"/>
</dbReference>
<accession>A0A2W5K488</accession>
<dbReference type="EMBL" id="QFPN01000018">
    <property type="protein sequence ID" value="PZQ10198.1"/>
    <property type="molecule type" value="Genomic_DNA"/>
</dbReference>
<feature type="modified residue" description="4-aspartylphosphate" evidence="4">
    <location>
        <position position="499"/>
    </location>
</feature>
<dbReference type="EC" id="2.7.13.3" evidence="2"/>
<name>A0A2W5K488_ANCNO</name>
<keyword evidence="8" id="KW-0418">Kinase</keyword>
<dbReference type="InterPro" id="IPR001789">
    <property type="entry name" value="Sig_transdc_resp-reg_receiver"/>
</dbReference>
<dbReference type="SUPFAM" id="SSF47384">
    <property type="entry name" value="Homodimeric domain of signal transducing histidine kinase"/>
    <property type="match status" value="1"/>
</dbReference>
<evidence type="ECO:0000256" key="1">
    <source>
        <dbReference type="ARBA" id="ARBA00000085"/>
    </source>
</evidence>
<evidence type="ECO:0000256" key="3">
    <source>
        <dbReference type="ARBA" id="ARBA00022553"/>
    </source>
</evidence>
<dbReference type="SUPFAM" id="SSF55874">
    <property type="entry name" value="ATPase domain of HSP90 chaperone/DNA topoisomerase II/histidine kinase"/>
    <property type="match status" value="1"/>
</dbReference>
<dbReference type="InterPro" id="IPR036890">
    <property type="entry name" value="HATPase_C_sf"/>
</dbReference>
<comment type="catalytic activity">
    <reaction evidence="1">
        <text>ATP + protein L-histidine = ADP + protein N-phospho-L-histidine.</text>
        <dbReference type="EC" id="2.7.13.3"/>
    </reaction>
</comment>
<comment type="caution">
    <text evidence="8">The sequence shown here is derived from an EMBL/GenBank/DDBJ whole genome shotgun (WGS) entry which is preliminary data.</text>
</comment>
<evidence type="ECO:0000259" key="7">
    <source>
        <dbReference type="PROSITE" id="PS50110"/>
    </source>
</evidence>
<keyword evidence="8" id="KW-0808">Transferase</keyword>
<dbReference type="SMART" id="SM00388">
    <property type="entry name" value="HisKA"/>
    <property type="match status" value="1"/>
</dbReference>
<proteinExistence type="predicted"/>
<gene>
    <name evidence="8" type="ORF">DI565_20090</name>
</gene>
<keyword evidence="3 4" id="KW-0597">Phosphoprotein</keyword>
<dbReference type="Pfam" id="PF00512">
    <property type="entry name" value="HisKA"/>
    <property type="match status" value="1"/>
</dbReference>
<dbReference type="AlphaFoldDB" id="A0A2W5K488"/>
<dbReference type="Proteomes" id="UP000249577">
    <property type="component" value="Unassembled WGS sequence"/>
</dbReference>